<keyword evidence="2" id="KW-1185">Reference proteome</keyword>
<proteinExistence type="predicted"/>
<dbReference type="AlphaFoldDB" id="A0A0C9YZJ0"/>
<protein>
    <submittedName>
        <fullName evidence="1">Uncharacterized protein</fullName>
    </submittedName>
</protein>
<organism evidence="1 2">
    <name type="scientific">Pisolithus microcarpus 441</name>
    <dbReference type="NCBI Taxonomy" id="765257"/>
    <lineage>
        <taxon>Eukaryota</taxon>
        <taxon>Fungi</taxon>
        <taxon>Dikarya</taxon>
        <taxon>Basidiomycota</taxon>
        <taxon>Agaricomycotina</taxon>
        <taxon>Agaricomycetes</taxon>
        <taxon>Agaricomycetidae</taxon>
        <taxon>Boletales</taxon>
        <taxon>Sclerodermatineae</taxon>
        <taxon>Pisolithaceae</taxon>
        <taxon>Pisolithus</taxon>
    </lineage>
</organism>
<evidence type="ECO:0000313" key="1">
    <source>
        <dbReference type="EMBL" id="KIK22201.1"/>
    </source>
</evidence>
<dbReference type="HOGENOM" id="CLU_2758778_0_0_1"/>
<accession>A0A0C9YZJ0</accession>
<reference evidence="1 2" key="1">
    <citation type="submission" date="2014-04" db="EMBL/GenBank/DDBJ databases">
        <authorList>
            <consortium name="DOE Joint Genome Institute"/>
            <person name="Kuo A."/>
            <person name="Kohler A."/>
            <person name="Costa M.D."/>
            <person name="Nagy L.G."/>
            <person name="Floudas D."/>
            <person name="Copeland A."/>
            <person name="Barry K.W."/>
            <person name="Cichocki N."/>
            <person name="Veneault-Fourrey C."/>
            <person name="LaButti K."/>
            <person name="Lindquist E.A."/>
            <person name="Lipzen A."/>
            <person name="Lundell T."/>
            <person name="Morin E."/>
            <person name="Murat C."/>
            <person name="Sun H."/>
            <person name="Tunlid A."/>
            <person name="Henrissat B."/>
            <person name="Grigoriev I.V."/>
            <person name="Hibbett D.S."/>
            <person name="Martin F."/>
            <person name="Nordberg H.P."/>
            <person name="Cantor M.N."/>
            <person name="Hua S.X."/>
        </authorList>
    </citation>
    <scope>NUCLEOTIDE SEQUENCE [LARGE SCALE GENOMIC DNA]</scope>
    <source>
        <strain evidence="1 2">441</strain>
    </source>
</reference>
<name>A0A0C9YZJ0_9AGAM</name>
<dbReference type="EMBL" id="KN833742">
    <property type="protein sequence ID" value="KIK22201.1"/>
    <property type="molecule type" value="Genomic_DNA"/>
</dbReference>
<dbReference type="Proteomes" id="UP000054018">
    <property type="component" value="Unassembled WGS sequence"/>
</dbReference>
<sequence>MLTNCLSIAPLSPTAANSWAGLEASIMMSHYSLRRYWPIYLPNFLWKSTCTLLSDHHMKFQNTRKDRMTF</sequence>
<evidence type="ECO:0000313" key="2">
    <source>
        <dbReference type="Proteomes" id="UP000054018"/>
    </source>
</evidence>
<reference evidence="2" key="2">
    <citation type="submission" date="2015-01" db="EMBL/GenBank/DDBJ databases">
        <title>Evolutionary Origins and Diversification of the Mycorrhizal Mutualists.</title>
        <authorList>
            <consortium name="DOE Joint Genome Institute"/>
            <consortium name="Mycorrhizal Genomics Consortium"/>
            <person name="Kohler A."/>
            <person name="Kuo A."/>
            <person name="Nagy L.G."/>
            <person name="Floudas D."/>
            <person name="Copeland A."/>
            <person name="Barry K.W."/>
            <person name="Cichocki N."/>
            <person name="Veneault-Fourrey C."/>
            <person name="LaButti K."/>
            <person name="Lindquist E.A."/>
            <person name="Lipzen A."/>
            <person name="Lundell T."/>
            <person name="Morin E."/>
            <person name="Murat C."/>
            <person name="Riley R."/>
            <person name="Ohm R."/>
            <person name="Sun H."/>
            <person name="Tunlid A."/>
            <person name="Henrissat B."/>
            <person name="Grigoriev I.V."/>
            <person name="Hibbett D.S."/>
            <person name="Martin F."/>
        </authorList>
    </citation>
    <scope>NUCLEOTIDE SEQUENCE [LARGE SCALE GENOMIC DNA]</scope>
    <source>
        <strain evidence="2">441</strain>
    </source>
</reference>
<gene>
    <name evidence="1" type="ORF">PISMIDRAFT_680516</name>
</gene>